<dbReference type="EMBL" id="IACN01016310">
    <property type="protein sequence ID" value="LAB46996.1"/>
    <property type="molecule type" value="Transcribed_RNA"/>
</dbReference>
<name>A0A2D4NPY5_MICSU</name>
<proteinExistence type="predicted"/>
<protein>
    <submittedName>
        <fullName evidence="1">Uncharacterized protein</fullName>
    </submittedName>
</protein>
<accession>A0A2D4NPY5</accession>
<sequence length="117" mass="13665">MHVVMKSSAFESSLSLEAIAGSNGTKENLFCLQPILSKDCCEGWLQRSCTKRLSGDFLVGFWTWVSYQYSTDDTNDLWWIWDGVVHHDLFRSAIFNTTYYAMVLERFNVFRMRVMIL</sequence>
<dbReference type="AlphaFoldDB" id="A0A2D4NPY5"/>
<reference evidence="1" key="1">
    <citation type="submission" date="2017-07" db="EMBL/GenBank/DDBJ databases">
        <authorList>
            <person name="Mikheyev A."/>
            <person name="Grau M."/>
        </authorList>
    </citation>
    <scope>NUCLEOTIDE SEQUENCE</scope>
    <source>
        <tissue evidence="1">Venom_gland</tissue>
    </source>
</reference>
<evidence type="ECO:0000313" key="1">
    <source>
        <dbReference type="EMBL" id="LAB46996.1"/>
    </source>
</evidence>
<reference evidence="1" key="2">
    <citation type="submission" date="2017-11" db="EMBL/GenBank/DDBJ databases">
        <title>Coralsnake Venomics: Analyses of Venom Gland Transcriptomes and Proteomes of Six Brazilian Taxa.</title>
        <authorList>
            <person name="Aird S.D."/>
            <person name="Jorge da Silva N."/>
            <person name="Qiu L."/>
            <person name="Villar-Briones A."/>
            <person name="Aparecida-Saddi V."/>
            <person name="Campos-Telles M.P."/>
            <person name="Grau M."/>
            <person name="Mikheyev A.S."/>
        </authorList>
    </citation>
    <scope>NUCLEOTIDE SEQUENCE</scope>
    <source>
        <tissue evidence="1">Venom_gland</tissue>
    </source>
</reference>
<organism evidence="1">
    <name type="scientific">Micrurus surinamensis</name>
    <name type="common">Surinam coral snake</name>
    <dbReference type="NCBI Taxonomy" id="129470"/>
    <lineage>
        <taxon>Eukaryota</taxon>
        <taxon>Metazoa</taxon>
        <taxon>Chordata</taxon>
        <taxon>Craniata</taxon>
        <taxon>Vertebrata</taxon>
        <taxon>Euteleostomi</taxon>
        <taxon>Lepidosauria</taxon>
        <taxon>Squamata</taxon>
        <taxon>Bifurcata</taxon>
        <taxon>Unidentata</taxon>
        <taxon>Episquamata</taxon>
        <taxon>Toxicofera</taxon>
        <taxon>Serpentes</taxon>
        <taxon>Colubroidea</taxon>
        <taxon>Elapidae</taxon>
        <taxon>Elapinae</taxon>
        <taxon>Micrurus</taxon>
    </lineage>
</organism>